<keyword evidence="1" id="KW-0812">Transmembrane</keyword>
<reference evidence="2" key="1">
    <citation type="submission" date="2022-01" db="EMBL/GenBank/DDBJ databases">
        <title>Comparative genomics reveals a dynamic genome evolution in the ectomycorrhizal milk-cap (Lactarius) mushrooms.</title>
        <authorList>
            <consortium name="DOE Joint Genome Institute"/>
            <person name="Lebreton A."/>
            <person name="Tang N."/>
            <person name="Kuo A."/>
            <person name="LaButti K."/>
            <person name="Drula E."/>
            <person name="Barry K."/>
            <person name="Clum A."/>
            <person name="Lipzen A."/>
            <person name="Mousain D."/>
            <person name="Ng V."/>
            <person name="Wang R."/>
            <person name="Wang X."/>
            <person name="Dai Y."/>
            <person name="Henrissat B."/>
            <person name="Grigoriev I.V."/>
            <person name="Guerin-Laguette A."/>
            <person name="Yu F."/>
            <person name="Martin F.M."/>
        </authorList>
    </citation>
    <scope>NUCLEOTIDE SEQUENCE</scope>
    <source>
        <strain evidence="2">QP</strain>
    </source>
</reference>
<feature type="transmembrane region" description="Helical" evidence="1">
    <location>
        <begin position="90"/>
        <end position="107"/>
    </location>
</feature>
<organism evidence="2 3">
    <name type="scientific">Lactarius akahatsu</name>
    <dbReference type="NCBI Taxonomy" id="416441"/>
    <lineage>
        <taxon>Eukaryota</taxon>
        <taxon>Fungi</taxon>
        <taxon>Dikarya</taxon>
        <taxon>Basidiomycota</taxon>
        <taxon>Agaricomycotina</taxon>
        <taxon>Agaricomycetes</taxon>
        <taxon>Russulales</taxon>
        <taxon>Russulaceae</taxon>
        <taxon>Lactarius</taxon>
    </lineage>
</organism>
<evidence type="ECO:0000256" key="1">
    <source>
        <dbReference type="SAM" id="Phobius"/>
    </source>
</evidence>
<keyword evidence="1" id="KW-1133">Transmembrane helix</keyword>
<protein>
    <submittedName>
        <fullName evidence="2">Uncharacterized protein</fullName>
    </submittedName>
</protein>
<dbReference type="AlphaFoldDB" id="A0AAD4LHH5"/>
<sequence>MSLSETLDATLVKGHILPFDTRVPHDAFTSLPSTLITLPWLKSLRPKHRDLRLNPDKVDVTLKWPLRLIIPEGFAKEASPIYSTLSSLDAFAIFSIFLVYLLHVSVFHGPQPLQQRLIAKNGLSLRN</sequence>
<gene>
    <name evidence="2" type="ORF">EDB92DRAFT_1946213</name>
</gene>
<dbReference type="Proteomes" id="UP001201163">
    <property type="component" value="Unassembled WGS sequence"/>
</dbReference>
<evidence type="ECO:0000313" key="2">
    <source>
        <dbReference type="EMBL" id="KAH8991020.1"/>
    </source>
</evidence>
<name>A0AAD4LHH5_9AGAM</name>
<keyword evidence="3" id="KW-1185">Reference proteome</keyword>
<comment type="caution">
    <text evidence="2">The sequence shown here is derived from an EMBL/GenBank/DDBJ whole genome shotgun (WGS) entry which is preliminary data.</text>
</comment>
<dbReference type="EMBL" id="JAKELL010000028">
    <property type="protein sequence ID" value="KAH8991020.1"/>
    <property type="molecule type" value="Genomic_DNA"/>
</dbReference>
<keyword evidence="1" id="KW-0472">Membrane</keyword>
<evidence type="ECO:0000313" key="3">
    <source>
        <dbReference type="Proteomes" id="UP001201163"/>
    </source>
</evidence>
<accession>A0AAD4LHH5</accession>
<proteinExistence type="predicted"/>